<dbReference type="SUPFAM" id="SSF52799">
    <property type="entry name" value="(Phosphotyrosine protein) phosphatases II"/>
    <property type="match status" value="1"/>
</dbReference>
<accession>A0ABN9E7J8</accession>
<dbReference type="InterPro" id="IPR029021">
    <property type="entry name" value="Prot-tyrosine_phosphatase-like"/>
</dbReference>
<evidence type="ECO:0000313" key="2">
    <source>
        <dbReference type="EMBL" id="CAI9579472.1"/>
    </source>
</evidence>
<feature type="domain" description="Tyrosine-protein phosphatase" evidence="1">
    <location>
        <begin position="1"/>
        <end position="92"/>
    </location>
</feature>
<keyword evidence="3" id="KW-1185">Reference proteome</keyword>
<name>A0ABN9E7J8_9NEOB</name>
<dbReference type="PANTHER" id="PTHR46957:SF10">
    <property type="entry name" value="PROTEIN TYROSINE PHOSPHATASE, RECEPTOR TYPE, H"/>
    <property type="match status" value="1"/>
</dbReference>
<sequence>VKCERYWPLDYTPCTYGDITVTVTSETILPEWTTRDFSIRHKPEFKTVRHFHFTAWPDHGVPDSTSSIIQFRNLVREYMDQRRSNGPTVVHCRYKLVKLVEYNLPVCE</sequence>
<gene>
    <name evidence="2" type="ORF">SPARVUS_LOCUS9079945</name>
</gene>
<evidence type="ECO:0000313" key="3">
    <source>
        <dbReference type="Proteomes" id="UP001162483"/>
    </source>
</evidence>
<comment type="caution">
    <text evidence="2">The sequence shown here is derived from an EMBL/GenBank/DDBJ whole genome shotgun (WGS) entry which is preliminary data.</text>
</comment>
<feature type="non-terminal residue" evidence="2">
    <location>
        <position position="1"/>
    </location>
</feature>
<dbReference type="EMBL" id="CATNWA010015097">
    <property type="protein sequence ID" value="CAI9579472.1"/>
    <property type="molecule type" value="Genomic_DNA"/>
</dbReference>
<proteinExistence type="predicted"/>
<protein>
    <recommendedName>
        <fullName evidence="1">Tyrosine-protein phosphatase domain-containing protein</fullName>
    </recommendedName>
</protein>
<dbReference type="PRINTS" id="PR00700">
    <property type="entry name" value="PRTYPHPHTASE"/>
</dbReference>
<dbReference type="Gene3D" id="3.90.190.10">
    <property type="entry name" value="Protein tyrosine phosphatase superfamily"/>
    <property type="match status" value="1"/>
</dbReference>
<evidence type="ECO:0000259" key="1">
    <source>
        <dbReference type="PROSITE" id="PS50055"/>
    </source>
</evidence>
<dbReference type="Proteomes" id="UP001162483">
    <property type="component" value="Unassembled WGS sequence"/>
</dbReference>
<dbReference type="InterPro" id="IPR050713">
    <property type="entry name" value="RTP_Phos/Ushers"/>
</dbReference>
<dbReference type="PANTHER" id="PTHR46957">
    <property type="entry name" value="CYTOKINE RECEPTOR"/>
    <property type="match status" value="1"/>
</dbReference>
<dbReference type="PROSITE" id="PS50055">
    <property type="entry name" value="TYR_PHOSPHATASE_PTP"/>
    <property type="match status" value="1"/>
</dbReference>
<dbReference type="Pfam" id="PF00102">
    <property type="entry name" value="Y_phosphatase"/>
    <property type="match status" value="1"/>
</dbReference>
<organism evidence="2 3">
    <name type="scientific">Staurois parvus</name>
    <dbReference type="NCBI Taxonomy" id="386267"/>
    <lineage>
        <taxon>Eukaryota</taxon>
        <taxon>Metazoa</taxon>
        <taxon>Chordata</taxon>
        <taxon>Craniata</taxon>
        <taxon>Vertebrata</taxon>
        <taxon>Euteleostomi</taxon>
        <taxon>Amphibia</taxon>
        <taxon>Batrachia</taxon>
        <taxon>Anura</taxon>
        <taxon>Neobatrachia</taxon>
        <taxon>Ranoidea</taxon>
        <taxon>Ranidae</taxon>
        <taxon>Staurois</taxon>
    </lineage>
</organism>
<reference evidence="2" key="1">
    <citation type="submission" date="2023-05" db="EMBL/GenBank/DDBJ databases">
        <authorList>
            <person name="Stuckert A."/>
        </authorList>
    </citation>
    <scope>NUCLEOTIDE SEQUENCE</scope>
</reference>
<dbReference type="InterPro" id="IPR000242">
    <property type="entry name" value="PTP_cat"/>
</dbReference>